<reference evidence="4" key="1">
    <citation type="submission" date="2017-02" db="UniProtKB">
        <authorList>
            <consortium name="WormBaseParasite"/>
        </authorList>
    </citation>
    <scope>IDENTIFICATION</scope>
</reference>
<keyword evidence="3" id="KW-1185">Reference proteome</keyword>
<dbReference type="EMBL" id="UYYA01003962">
    <property type="protein sequence ID" value="VDM58202.1"/>
    <property type="molecule type" value="Genomic_DNA"/>
</dbReference>
<feature type="region of interest" description="Disordered" evidence="1">
    <location>
        <begin position="32"/>
        <end position="78"/>
    </location>
</feature>
<name>A0A0R3PNI3_ANGCS</name>
<evidence type="ECO:0000313" key="4">
    <source>
        <dbReference type="WBParaSite" id="ACOC_0000661601-mRNA-1"/>
    </source>
</evidence>
<proteinExistence type="predicted"/>
<reference evidence="2 3" key="2">
    <citation type="submission" date="2018-11" db="EMBL/GenBank/DDBJ databases">
        <authorList>
            <consortium name="Pathogen Informatics"/>
        </authorList>
    </citation>
    <scope>NUCLEOTIDE SEQUENCE [LARGE SCALE GENOMIC DNA]</scope>
    <source>
        <strain evidence="2 3">Costa Rica</strain>
    </source>
</reference>
<organism evidence="4">
    <name type="scientific">Angiostrongylus costaricensis</name>
    <name type="common">Nematode worm</name>
    <dbReference type="NCBI Taxonomy" id="334426"/>
    <lineage>
        <taxon>Eukaryota</taxon>
        <taxon>Metazoa</taxon>
        <taxon>Ecdysozoa</taxon>
        <taxon>Nematoda</taxon>
        <taxon>Chromadorea</taxon>
        <taxon>Rhabditida</taxon>
        <taxon>Rhabditina</taxon>
        <taxon>Rhabditomorpha</taxon>
        <taxon>Strongyloidea</taxon>
        <taxon>Metastrongylidae</taxon>
        <taxon>Angiostrongylus</taxon>
    </lineage>
</organism>
<dbReference type="WBParaSite" id="ACOC_0000661601-mRNA-1">
    <property type="protein sequence ID" value="ACOC_0000661601-mRNA-1"/>
    <property type="gene ID" value="ACOC_0000661601"/>
</dbReference>
<sequence length="78" mass="9260">MKAESLEFIKRRHFPETLELIRQRESRDLRSNRQVTFKAAKQSRRTAKEDLKERRTAATIKAAEARKSIREAHPQLEN</sequence>
<accession>A0A0R3PNI3</accession>
<protein>
    <submittedName>
        <fullName evidence="4">DUF4169 family protein</fullName>
    </submittedName>
</protein>
<dbReference type="Proteomes" id="UP000267027">
    <property type="component" value="Unassembled WGS sequence"/>
</dbReference>
<evidence type="ECO:0000256" key="1">
    <source>
        <dbReference type="SAM" id="MobiDB-lite"/>
    </source>
</evidence>
<feature type="compositionally biased region" description="Basic and acidic residues" evidence="1">
    <location>
        <begin position="46"/>
        <end position="56"/>
    </location>
</feature>
<evidence type="ECO:0000313" key="2">
    <source>
        <dbReference type="EMBL" id="VDM58202.1"/>
    </source>
</evidence>
<feature type="compositionally biased region" description="Basic and acidic residues" evidence="1">
    <location>
        <begin position="63"/>
        <end position="78"/>
    </location>
</feature>
<dbReference type="AlphaFoldDB" id="A0A0R3PNI3"/>
<evidence type="ECO:0000313" key="3">
    <source>
        <dbReference type="Proteomes" id="UP000267027"/>
    </source>
</evidence>
<gene>
    <name evidence="2" type="ORF">ACOC_LOCUS6617</name>
</gene>